<evidence type="ECO:0000256" key="2">
    <source>
        <dbReference type="ARBA" id="ARBA00022490"/>
    </source>
</evidence>
<dbReference type="GO" id="GO:0005737">
    <property type="term" value="C:cytoplasm"/>
    <property type="evidence" value="ECO:0007669"/>
    <property type="project" value="UniProtKB-SubCell"/>
</dbReference>
<comment type="caution">
    <text evidence="8">The sequence shown here is derived from an EMBL/GenBank/DDBJ whole genome shotgun (WGS) entry which is preliminary data.</text>
</comment>
<evidence type="ECO:0000313" key="9">
    <source>
        <dbReference type="Proteomes" id="UP000824469"/>
    </source>
</evidence>
<dbReference type="Pfam" id="PF13001">
    <property type="entry name" value="ECM29_N"/>
    <property type="match status" value="1"/>
</dbReference>
<evidence type="ECO:0000259" key="7">
    <source>
        <dbReference type="Pfam" id="PF24492"/>
    </source>
</evidence>
<dbReference type="Pfam" id="PF24492">
    <property type="entry name" value="HEAT_ECM29"/>
    <property type="match status" value="1"/>
</dbReference>
<feature type="non-terminal residue" evidence="8">
    <location>
        <position position="1"/>
    </location>
</feature>
<organism evidence="8 9">
    <name type="scientific">Taxus chinensis</name>
    <name type="common">Chinese yew</name>
    <name type="synonym">Taxus wallichiana var. chinensis</name>
    <dbReference type="NCBI Taxonomy" id="29808"/>
    <lineage>
        <taxon>Eukaryota</taxon>
        <taxon>Viridiplantae</taxon>
        <taxon>Streptophyta</taxon>
        <taxon>Embryophyta</taxon>
        <taxon>Tracheophyta</taxon>
        <taxon>Spermatophyta</taxon>
        <taxon>Pinopsida</taxon>
        <taxon>Pinidae</taxon>
        <taxon>Conifers II</taxon>
        <taxon>Cupressales</taxon>
        <taxon>Taxaceae</taxon>
        <taxon>Taxus</taxon>
    </lineage>
</organism>
<dbReference type="Gene3D" id="1.25.10.10">
    <property type="entry name" value="Leucine-rich Repeat Variant"/>
    <property type="match status" value="2"/>
</dbReference>
<dbReference type="GO" id="GO:0060090">
    <property type="term" value="F:molecular adaptor activity"/>
    <property type="evidence" value="ECO:0007669"/>
    <property type="project" value="InterPro"/>
</dbReference>
<feature type="domain" description="ECM29 ARM-like repeats" evidence="6">
    <location>
        <begin position="275"/>
        <end position="368"/>
    </location>
</feature>
<gene>
    <name evidence="8" type="ORF">KI387_025263</name>
</gene>
<evidence type="ECO:0008006" key="10">
    <source>
        <dbReference type="Google" id="ProtNLM"/>
    </source>
</evidence>
<feature type="domain" description="Proteasome adapter and scaffold protein ECM29 HEAT-repeat" evidence="7">
    <location>
        <begin position="962"/>
        <end position="1123"/>
    </location>
</feature>
<dbReference type="GO" id="GO:0036503">
    <property type="term" value="P:ERAD pathway"/>
    <property type="evidence" value="ECO:0007669"/>
    <property type="project" value="TreeGrafter"/>
</dbReference>
<dbReference type="GO" id="GO:0000502">
    <property type="term" value="C:proteasome complex"/>
    <property type="evidence" value="ECO:0007669"/>
    <property type="project" value="UniProtKB-KW"/>
</dbReference>
<evidence type="ECO:0000313" key="8">
    <source>
        <dbReference type="EMBL" id="KAH9316636.1"/>
    </source>
</evidence>
<protein>
    <recommendedName>
        <fullName evidence="10">ARM repeat superfamily protein</fullName>
    </recommendedName>
</protein>
<dbReference type="EMBL" id="JAHRHJ020000005">
    <property type="protein sequence ID" value="KAH9316636.1"/>
    <property type="molecule type" value="Genomic_DNA"/>
</dbReference>
<feature type="non-terminal residue" evidence="8">
    <location>
        <position position="1463"/>
    </location>
</feature>
<dbReference type="PANTHER" id="PTHR23346">
    <property type="entry name" value="TRANSLATIONAL ACTIVATOR GCN1-RELATED"/>
    <property type="match status" value="1"/>
</dbReference>
<keyword evidence="4" id="KW-0647">Proteasome</keyword>
<feature type="domain" description="Proteasome component Ecm29 N-terminal" evidence="5">
    <location>
        <begin position="2"/>
        <end position="143"/>
    </location>
</feature>
<dbReference type="Proteomes" id="UP000824469">
    <property type="component" value="Unassembled WGS sequence"/>
</dbReference>
<evidence type="ECO:0000256" key="4">
    <source>
        <dbReference type="ARBA" id="ARBA00022942"/>
    </source>
</evidence>
<sequence>ASTEQLKLMGPVILSGLLKFLDGQATVESEVSLREIKAFSYQAIGQLAPRAPQLFRGNVEMAARLFKALKQEDPSIRFTVQEAVNSLATAYKDSSELMLKKVEELLLENCQVVESEARFCAVRWATFLYGHDHCPSRFICMLGAADTKMDIREMALEGLFPRKQVDRAVNHSSQSVEEKFPPLKEMIDYICKYQPKVMVSVEVGERNLLFPTTMYVAMIRFLQKCYEAEYGQSVLEDIKSDTQQHDAMLMSFCLLLEHAMAYEGSVELHATASKGLLSIASHNPQIIASRYAERLPWLKQYLGHIDTDTRESIARLMGITCLALSASSASVLIQELCSNFKVSNKGRFEDSHGALCATGYVLAQCMTGTPSVPRGLLQTSLMALVDAINSQSISLAGTAAEALGHIGLRGRLPLYGHEHFHQSSEIVDVEPSTEGIHEAKLSEHGVSRHDSNATDEDTLTNRLKLEPEDASLSSIIGRLKELLASNDPKVVQKVAIAFGHICIGDTSPRLMDMALDSVFSLSRSKVEDLLFSAGEALAFIWGGVPVTADEILKSSYSSLSTSSNYLMGEIARHGNDGNMVVECETADSGRANAREKIVKKIFGELLYSTRKEERCAGSVWLLSLTIYCGRHPKIQELLPEMQEAFSYLLGEQNDLTQEMASRGMSIVYELGDSSTKSELVKALVSTLTGTGNRKRAVKLTEDSEVFAEGSIGERPGGGKLSTYKELCSLATEMGQPDLIYRFMDLANYQASLNSKRGAAFGFSKIARQAGDVLKPHLRLLVPKLVRYQYDPDKNIQDAMGHIWRSLVAEPKKTIDEFFDDIIEDLLTQTGCAYDITPKHMKFTSAESQSSIERISDGVGNWSDLTSCKVGKYLERIWITAFRAMDDIKETVRNAGDSLCRAVSSLSTRLCDTSLTERTDASATMAIVLPFMLSQGMLSKVSSVQQVSIKMVMKLSKSAGDAIRPHLPDLVFCMLESLSSLEDQRLNYAELHAESVGIRKDKFENLRIAVAKDSPMWETLDLCLKYVDVPTLELLVPRLVQLVRSGVGLNTRVGVARFISLLVQKVGFDIKPFISTLSKVLFPAVQVEKSSAGRRAFASACGDLLKYATSAQAQKMIEDTVALYTSGSDRGTQVASALLLKNFSHRAADTVKGYHTIVLPVAFVARFDDEQEVGSLFEEVWEENSSSESVTLQLYLPEIVAVLCDGMLSSSWTNKKKSAKAMIKLAEVLSESLSPFVQDLLKFLVKEIPGRIWEGKEVVLEATAAICKACHNAISPNDPISPDALVTVVSSACTKKKKSYRDTAFLCLEKIIKAFGKSEFFNMIFPFLLEVCTQKTPGKVDRTGSFLDDNNAEEKEQDMPSPIEKVLDCITSVINIAKVQDILEQGKNIIAAFHSALHPGNSWQVKLSVFSAIRAFYGRLHVATSENTKISSVERAVVNTLIVESFQILIPLILECISSIRIAQ</sequence>
<dbReference type="InterPro" id="IPR024372">
    <property type="entry name" value="Ecm29_N"/>
</dbReference>
<keyword evidence="2" id="KW-0963">Cytoplasm</keyword>
<dbReference type="GO" id="GO:0005634">
    <property type="term" value="C:nucleus"/>
    <property type="evidence" value="ECO:0007669"/>
    <property type="project" value="TreeGrafter"/>
</dbReference>
<dbReference type="InterPro" id="IPR016024">
    <property type="entry name" value="ARM-type_fold"/>
</dbReference>
<evidence type="ECO:0000259" key="6">
    <source>
        <dbReference type="Pfam" id="PF23702"/>
    </source>
</evidence>
<dbReference type="Pfam" id="PF23702">
    <property type="entry name" value="ARM_ECM29"/>
    <property type="match status" value="1"/>
</dbReference>
<dbReference type="GO" id="GO:0043248">
    <property type="term" value="P:proteasome assembly"/>
    <property type="evidence" value="ECO:0007669"/>
    <property type="project" value="InterPro"/>
</dbReference>
<evidence type="ECO:0000256" key="3">
    <source>
        <dbReference type="ARBA" id="ARBA00022737"/>
    </source>
</evidence>
<dbReference type="InterPro" id="IPR055444">
    <property type="entry name" value="ARM_ECM29"/>
</dbReference>
<dbReference type="SUPFAM" id="SSF48371">
    <property type="entry name" value="ARM repeat"/>
    <property type="match status" value="3"/>
</dbReference>
<dbReference type="OMA" id="CRIKDIE"/>
<keyword evidence="3" id="KW-0677">Repeat</keyword>
<proteinExistence type="predicted"/>
<accession>A0AA38G5A7</accession>
<comment type="subcellular location">
    <subcellularLocation>
        <location evidence="1">Cytoplasm</location>
    </subcellularLocation>
</comment>
<dbReference type="Pfam" id="PF23731">
    <property type="entry name" value="ARM_ECM29_C"/>
    <property type="match status" value="1"/>
</dbReference>
<name>A0AA38G5A7_TAXCH</name>
<dbReference type="InterPro" id="IPR011989">
    <property type="entry name" value="ARM-like"/>
</dbReference>
<evidence type="ECO:0000256" key="1">
    <source>
        <dbReference type="ARBA" id="ARBA00004496"/>
    </source>
</evidence>
<keyword evidence="9" id="KW-1185">Reference proteome</keyword>
<dbReference type="PANTHER" id="PTHR23346:SF19">
    <property type="entry name" value="PROTEASOME ADAPTER AND SCAFFOLD PROTEIN ECM29"/>
    <property type="match status" value="1"/>
</dbReference>
<dbReference type="InterPro" id="IPR055443">
    <property type="entry name" value="HEAT_ECM29"/>
</dbReference>
<reference evidence="8 9" key="1">
    <citation type="journal article" date="2021" name="Nat. Plants">
        <title>The Taxus genome provides insights into paclitaxel biosynthesis.</title>
        <authorList>
            <person name="Xiong X."/>
            <person name="Gou J."/>
            <person name="Liao Q."/>
            <person name="Li Y."/>
            <person name="Zhou Q."/>
            <person name="Bi G."/>
            <person name="Li C."/>
            <person name="Du R."/>
            <person name="Wang X."/>
            <person name="Sun T."/>
            <person name="Guo L."/>
            <person name="Liang H."/>
            <person name="Lu P."/>
            <person name="Wu Y."/>
            <person name="Zhang Z."/>
            <person name="Ro D.K."/>
            <person name="Shang Y."/>
            <person name="Huang S."/>
            <person name="Yan J."/>
        </authorList>
    </citation>
    <scope>NUCLEOTIDE SEQUENCE [LARGE SCALE GENOMIC DNA]</scope>
    <source>
        <strain evidence="8">Ta-2019</strain>
    </source>
</reference>
<evidence type="ECO:0000259" key="5">
    <source>
        <dbReference type="Pfam" id="PF13001"/>
    </source>
</evidence>